<comment type="caution">
    <text evidence="4">The sequence shown here is derived from an EMBL/GenBank/DDBJ whole genome shotgun (WGS) entry which is preliminary data.</text>
</comment>
<evidence type="ECO:0000313" key="4">
    <source>
        <dbReference type="EMBL" id="CAG4990747.1"/>
    </source>
</evidence>
<sequence length="151" mass="16844">MKNRRRLLDSAIPSLFLPVLAPVPTISASADIAAKNTEIPVAGTSFKKTIAGSPRKDANNTPTPKNQNHCLETPTKQKRKFSPIPDTPSAFDTPVKKHLCRRIIELNNVVNKKDKKIKKLSDSNRRLKRQIVSLKSLLAKLVNKNLRLMST</sequence>
<evidence type="ECO:0000256" key="2">
    <source>
        <dbReference type="SAM" id="MobiDB-lite"/>
    </source>
</evidence>
<evidence type="ECO:0000256" key="1">
    <source>
        <dbReference type="SAM" id="Coils"/>
    </source>
</evidence>
<name>A0A8S3WYD6_PARAO</name>
<feature type="chain" id="PRO_5035949896" evidence="3">
    <location>
        <begin position="23"/>
        <end position="151"/>
    </location>
</feature>
<feature type="signal peptide" evidence="3">
    <location>
        <begin position="1"/>
        <end position="22"/>
    </location>
</feature>
<dbReference type="OrthoDB" id="6496718at2759"/>
<feature type="coiled-coil region" evidence="1">
    <location>
        <begin position="110"/>
        <end position="144"/>
    </location>
</feature>
<gene>
    <name evidence="4" type="ORF">PAPOLLO_LOCUS12004</name>
</gene>
<protein>
    <submittedName>
        <fullName evidence="4">(apollo) hypothetical protein</fullName>
    </submittedName>
</protein>
<keyword evidence="5" id="KW-1185">Reference proteome</keyword>
<organism evidence="4 5">
    <name type="scientific">Parnassius apollo</name>
    <name type="common">Apollo butterfly</name>
    <name type="synonym">Papilio apollo</name>
    <dbReference type="NCBI Taxonomy" id="110799"/>
    <lineage>
        <taxon>Eukaryota</taxon>
        <taxon>Metazoa</taxon>
        <taxon>Ecdysozoa</taxon>
        <taxon>Arthropoda</taxon>
        <taxon>Hexapoda</taxon>
        <taxon>Insecta</taxon>
        <taxon>Pterygota</taxon>
        <taxon>Neoptera</taxon>
        <taxon>Endopterygota</taxon>
        <taxon>Lepidoptera</taxon>
        <taxon>Glossata</taxon>
        <taxon>Ditrysia</taxon>
        <taxon>Papilionoidea</taxon>
        <taxon>Papilionidae</taxon>
        <taxon>Parnassiinae</taxon>
        <taxon>Parnassini</taxon>
        <taxon>Parnassius</taxon>
        <taxon>Parnassius</taxon>
    </lineage>
</organism>
<dbReference type="AlphaFoldDB" id="A0A8S3WYD6"/>
<evidence type="ECO:0000313" key="5">
    <source>
        <dbReference type="Proteomes" id="UP000691718"/>
    </source>
</evidence>
<keyword evidence="1" id="KW-0175">Coiled coil</keyword>
<dbReference type="EMBL" id="CAJQZP010000881">
    <property type="protein sequence ID" value="CAG4990747.1"/>
    <property type="molecule type" value="Genomic_DNA"/>
</dbReference>
<reference evidence="4" key="1">
    <citation type="submission" date="2021-04" db="EMBL/GenBank/DDBJ databases">
        <authorList>
            <person name="Tunstrom K."/>
        </authorList>
    </citation>
    <scope>NUCLEOTIDE SEQUENCE</scope>
</reference>
<keyword evidence="3" id="KW-0732">Signal</keyword>
<feature type="region of interest" description="Disordered" evidence="2">
    <location>
        <begin position="46"/>
        <end position="93"/>
    </location>
</feature>
<proteinExistence type="predicted"/>
<dbReference type="Proteomes" id="UP000691718">
    <property type="component" value="Unassembled WGS sequence"/>
</dbReference>
<feature type="compositionally biased region" description="Polar residues" evidence="2">
    <location>
        <begin position="59"/>
        <end position="70"/>
    </location>
</feature>
<accession>A0A8S3WYD6</accession>
<evidence type="ECO:0000256" key="3">
    <source>
        <dbReference type="SAM" id="SignalP"/>
    </source>
</evidence>